<gene>
    <name evidence="1" type="ORF">PSHT_09997</name>
</gene>
<reference evidence="1 2" key="1">
    <citation type="submission" date="2017-12" db="EMBL/GenBank/DDBJ databases">
        <title>Gene loss provides genomic basis for host adaptation in cereal stripe rust fungi.</title>
        <authorList>
            <person name="Xia C."/>
        </authorList>
    </citation>
    <scope>NUCLEOTIDE SEQUENCE [LARGE SCALE GENOMIC DNA]</scope>
    <source>
        <strain evidence="1 2">93TX-2</strain>
    </source>
</reference>
<organism evidence="1 2">
    <name type="scientific">Puccinia striiformis</name>
    <dbReference type="NCBI Taxonomy" id="27350"/>
    <lineage>
        <taxon>Eukaryota</taxon>
        <taxon>Fungi</taxon>
        <taxon>Dikarya</taxon>
        <taxon>Basidiomycota</taxon>
        <taxon>Pucciniomycotina</taxon>
        <taxon>Pucciniomycetes</taxon>
        <taxon>Pucciniales</taxon>
        <taxon>Pucciniaceae</taxon>
        <taxon>Puccinia</taxon>
    </lineage>
</organism>
<name>A0A2S4VCW7_9BASI</name>
<dbReference type="Proteomes" id="UP000238274">
    <property type="component" value="Unassembled WGS sequence"/>
</dbReference>
<protein>
    <submittedName>
        <fullName evidence="1">Uncharacterized protein</fullName>
    </submittedName>
</protein>
<keyword evidence="2" id="KW-1185">Reference proteome</keyword>
<dbReference type="VEuPathDB" id="FungiDB:PSHT_09997"/>
<evidence type="ECO:0000313" key="1">
    <source>
        <dbReference type="EMBL" id="POW07347.1"/>
    </source>
</evidence>
<evidence type="ECO:0000313" key="2">
    <source>
        <dbReference type="Proteomes" id="UP000238274"/>
    </source>
</evidence>
<reference evidence="2" key="2">
    <citation type="journal article" date="2018" name="BMC Genomics">
        <title>Genomic insights into host adaptation between the wheat stripe rust pathogen (Puccinia striiformis f. sp. tritici) and the barley stripe rust pathogen (Puccinia striiformis f. sp. hordei).</title>
        <authorList>
            <person name="Xia C."/>
            <person name="Wang M."/>
            <person name="Yin C."/>
            <person name="Cornejo O.E."/>
            <person name="Hulbert S.H."/>
            <person name="Chen X."/>
        </authorList>
    </citation>
    <scope>NUCLEOTIDE SEQUENCE [LARGE SCALE GENOMIC DNA]</scope>
    <source>
        <strain evidence="2">93TX-2</strain>
    </source>
</reference>
<proteinExistence type="predicted"/>
<accession>A0A2S4VCW7</accession>
<dbReference type="AlphaFoldDB" id="A0A2S4VCW7"/>
<reference evidence="2" key="3">
    <citation type="journal article" date="2018" name="Mol. Plant Microbe Interact.">
        <title>Genome sequence resources for the wheat stripe rust pathogen (Puccinia striiformis f. sp. tritici) and the barley stripe rust pathogen (Puccinia striiformis f. sp. hordei).</title>
        <authorList>
            <person name="Xia C."/>
            <person name="Wang M."/>
            <person name="Yin C."/>
            <person name="Cornejo O.E."/>
            <person name="Hulbert S.H."/>
            <person name="Chen X."/>
        </authorList>
    </citation>
    <scope>NUCLEOTIDE SEQUENCE [LARGE SCALE GENOMIC DNA]</scope>
    <source>
        <strain evidence="2">93TX-2</strain>
    </source>
</reference>
<dbReference type="EMBL" id="PKSM01000148">
    <property type="protein sequence ID" value="POW07347.1"/>
    <property type="molecule type" value="Genomic_DNA"/>
</dbReference>
<comment type="caution">
    <text evidence="1">The sequence shown here is derived from an EMBL/GenBank/DDBJ whole genome shotgun (WGS) entry which is preliminary data.</text>
</comment>
<sequence>MTSLNNYAIEVITPQENFDHQPLKHYAASFPSSSSSNYGIIHLDLFAKIGLDPGGILGGSSGGGLLGGVLGGGHKSGGLLAGLLG</sequence>